<dbReference type="InterPro" id="IPR007321">
    <property type="entry name" value="Transposase_28"/>
</dbReference>
<feature type="region of interest" description="Disordered" evidence="2">
    <location>
        <begin position="1"/>
        <end position="38"/>
    </location>
</feature>
<feature type="compositionally biased region" description="Low complexity" evidence="2">
    <location>
        <begin position="309"/>
        <end position="324"/>
    </location>
</feature>
<accession>A0ABD1RTP2</accession>
<dbReference type="EMBL" id="JBFOLK010000008">
    <property type="protein sequence ID" value="KAL2491790.1"/>
    <property type="molecule type" value="Genomic_DNA"/>
</dbReference>
<feature type="compositionally biased region" description="Basic residues" evidence="2">
    <location>
        <begin position="271"/>
        <end position="281"/>
    </location>
</feature>
<name>A0ABD1RTP2_9LAMI</name>
<dbReference type="AlphaFoldDB" id="A0ABD1RTP2"/>
<proteinExistence type="predicted"/>
<feature type="compositionally biased region" description="Polar residues" evidence="2">
    <location>
        <begin position="28"/>
        <end position="38"/>
    </location>
</feature>
<feature type="domain" description="Transposase (putative) gypsy type" evidence="3">
    <location>
        <begin position="80"/>
        <end position="144"/>
    </location>
</feature>
<dbReference type="Proteomes" id="UP001604336">
    <property type="component" value="Unassembled WGS sequence"/>
</dbReference>
<sequence length="539" mass="61653">MVVRRVRENNVGRTSDTPNTPLPRRSRSNLQTIPKSPSTYTESTLKCMVNHFFLNRSHKYRAPESTEYLPTGRPGEVAIYQDSLKAGLRFPLHPFLVEFFCTFNLSPGQLVPNALRMLNYYLLVCMMKGLEPSIDIFRLLFDMKPLDRYDCFVVFSHRDRGIPAHDHFKIPNCPTSNSGWKSRYFFVRPADGDFPFPIDWGVPPFEDFNNTPILTESEIDSLIILRAIAPLGRSMNDVLTDDSLVSAGVGRPYDMSADKFTEDFLEELARRNSRGQKKRRRDNSSVDPASSEANPAPDHQDSLFVDPSPTVQTTTAQATHTPETSRSHNRAPVDNRQSSNIRRPIEKVSEDCQAVVACLDWEVIEASKEKSPESLERSIMVEERRVLSLRHAAFRKMRDQADKIEQTGRLLEEKSNDLLDCRRALSEKTELLNERDARIAELESLMAEHEELLQQANHKAQSLEENIGRLEGEFTARGESAVKEYKCTDEYMTTVGMVGVRGREMAFRKSREWLIERYPTMDFSGAPFMPVDDEEDDKD</sequence>
<comment type="caution">
    <text evidence="4">The sequence shown here is derived from an EMBL/GenBank/DDBJ whole genome shotgun (WGS) entry which is preliminary data.</text>
</comment>
<dbReference type="PANTHER" id="PTHR31099">
    <property type="entry name" value="OS06G0165300 PROTEIN"/>
    <property type="match status" value="1"/>
</dbReference>
<keyword evidence="1" id="KW-0175">Coiled coil</keyword>
<gene>
    <name evidence="4" type="ORF">Adt_27418</name>
</gene>
<evidence type="ECO:0000313" key="5">
    <source>
        <dbReference type="Proteomes" id="UP001604336"/>
    </source>
</evidence>
<feature type="coiled-coil region" evidence="1">
    <location>
        <begin position="432"/>
        <end position="473"/>
    </location>
</feature>
<evidence type="ECO:0000259" key="3">
    <source>
        <dbReference type="Pfam" id="PF04195"/>
    </source>
</evidence>
<dbReference type="PANTHER" id="PTHR31099:SF49">
    <property type="entry name" value="MYOSIN HEAVY CHAIN-LIKE PROTEIN"/>
    <property type="match status" value="1"/>
</dbReference>
<keyword evidence="5" id="KW-1185">Reference proteome</keyword>
<feature type="compositionally biased region" description="Basic and acidic residues" evidence="2">
    <location>
        <begin position="1"/>
        <end position="10"/>
    </location>
</feature>
<evidence type="ECO:0000256" key="2">
    <source>
        <dbReference type="SAM" id="MobiDB-lite"/>
    </source>
</evidence>
<dbReference type="Pfam" id="PF04195">
    <property type="entry name" value="Transposase_28"/>
    <property type="match status" value="1"/>
</dbReference>
<reference evidence="5" key="1">
    <citation type="submission" date="2024-07" db="EMBL/GenBank/DDBJ databases">
        <title>Two chromosome-level genome assemblies of Korean endemic species Abeliophyllum distichum and Forsythia ovata (Oleaceae).</title>
        <authorList>
            <person name="Jang H."/>
        </authorList>
    </citation>
    <scope>NUCLEOTIDE SEQUENCE [LARGE SCALE GENOMIC DNA]</scope>
</reference>
<feature type="region of interest" description="Disordered" evidence="2">
    <location>
        <begin position="271"/>
        <end position="345"/>
    </location>
</feature>
<organism evidence="4 5">
    <name type="scientific">Abeliophyllum distichum</name>
    <dbReference type="NCBI Taxonomy" id="126358"/>
    <lineage>
        <taxon>Eukaryota</taxon>
        <taxon>Viridiplantae</taxon>
        <taxon>Streptophyta</taxon>
        <taxon>Embryophyta</taxon>
        <taxon>Tracheophyta</taxon>
        <taxon>Spermatophyta</taxon>
        <taxon>Magnoliopsida</taxon>
        <taxon>eudicotyledons</taxon>
        <taxon>Gunneridae</taxon>
        <taxon>Pentapetalae</taxon>
        <taxon>asterids</taxon>
        <taxon>lamiids</taxon>
        <taxon>Lamiales</taxon>
        <taxon>Oleaceae</taxon>
        <taxon>Forsythieae</taxon>
        <taxon>Abeliophyllum</taxon>
    </lineage>
</organism>
<evidence type="ECO:0000313" key="4">
    <source>
        <dbReference type="EMBL" id="KAL2491790.1"/>
    </source>
</evidence>
<evidence type="ECO:0000256" key="1">
    <source>
        <dbReference type="SAM" id="Coils"/>
    </source>
</evidence>
<protein>
    <recommendedName>
        <fullName evidence="3">Transposase (putative) gypsy type domain-containing protein</fullName>
    </recommendedName>
</protein>